<name>A0ABD1JQN5_9TELE</name>
<dbReference type="PANTHER" id="PTHR33053:SF24">
    <property type="entry name" value="TRANSPOSASE DOMAIN-CONTAINING PROTEIN"/>
    <property type="match status" value="1"/>
</dbReference>
<sequence length="664" mass="74559">MAESDKILSKRSLRRHVKRNTEAVVAKLQSIDNERVDATYSSSSHPNTSASPPMEVDTDDAGSCCSDSVENSTSATSGQEEKTNVFEHYYISDVQDDTTDTDGENDDLCDLRDDLRVWAVKTNTPLSHLSSLLAVLQKHLPNANLPKDGRTLLSTPKSVEMQKKAGGLMHYFGVVTGIMTRMQDSPTIALRQTIHLQINVDGMPLFKSSNKQFWPILALIEEDPERMPFTVALYCGHSKPTNTYDYLSDFVEEMSVILEEGFTFNSTSHSIVISAFICDAPARAFLKNIKSHNSYYGCERCDQEGVWSNGRMNYPLTSATPRSDGSFRSQHQKDHHKGESPLSQINIGLVSQFVLDFMHLVCLGVVRKLIWLWMRGPLATRIGSQSVQSISQKIIALGKSLPKNFNRKGRALTEVDRWKATEFRTFLLYTGPIVLKSNLPNSMYDHFLLLHVGITILCSPHLSSHYCDYAEKVLKVFVHNFSAIYGDFIVYNVHSLLHLADDVRKFGPLTQISAFPFENFLHSLKKQIRKPNQTLQQVVKRISEQKPTNSVSHSRPLHNSLSNHSCCTKLSLSIYEPNNIVLSGHDMFRIERIANIDGCTTFFVRKCINKQSLFTSPVDSLNLGTAYCEELSAEVVALSEIAIDAKVVALPFKHGFAAYRLNHT</sequence>
<organism evidence="2 3">
    <name type="scientific">Coilia grayii</name>
    <name type="common">Gray's grenadier anchovy</name>
    <dbReference type="NCBI Taxonomy" id="363190"/>
    <lineage>
        <taxon>Eukaryota</taxon>
        <taxon>Metazoa</taxon>
        <taxon>Chordata</taxon>
        <taxon>Craniata</taxon>
        <taxon>Vertebrata</taxon>
        <taxon>Euteleostomi</taxon>
        <taxon>Actinopterygii</taxon>
        <taxon>Neopterygii</taxon>
        <taxon>Teleostei</taxon>
        <taxon>Clupei</taxon>
        <taxon>Clupeiformes</taxon>
        <taxon>Clupeoidei</taxon>
        <taxon>Engraulidae</taxon>
        <taxon>Coilinae</taxon>
        <taxon>Coilia</taxon>
    </lineage>
</organism>
<proteinExistence type="predicted"/>
<evidence type="ECO:0008006" key="4">
    <source>
        <dbReference type="Google" id="ProtNLM"/>
    </source>
</evidence>
<dbReference type="EMBL" id="JBHFQA010000013">
    <property type="protein sequence ID" value="KAL2089150.1"/>
    <property type="molecule type" value="Genomic_DNA"/>
</dbReference>
<evidence type="ECO:0000313" key="2">
    <source>
        <dbReference type="EMBL" id="KAL2089150.1"/>
    </source>
</evidence>
<gene>
    <name evidence="2" type="ORF">ACEWY4_016049</name>
</gene>
<reference evidence="2 3" key="1">
    <citation type="submission" date="2024-09" db="EMBL/GenBank/DDBJ databases">
        <title>A chromosome-level genome assembly of Gray's grenadier anchovy, Coilia grayii.</title>
        <authorList>
            <person name="Fu Z."/>
        </authorList>
    </citation>
    <scope>NUCLEOTIDE SEQUENCE [LARGE SCALE GENOMIC DNA]</scope>
    <source>
        <strain evidence="2">G4</strain>
        <tissue evidence="2">Muscle</tissue>
    </source>
</reference>
<feature type="compositionally biased region" description="Polar residues" evidence="1">
    <location>
        <begin position="319"/>
        <end position="329"/>
    </location>
</feature>
<feature type="compositionally biased region" description="Low complexity" evidence="1">
    <location>
        <begin position="41"/>
        <end position="53"/>
    </location>
</feature>
<dbReference type="PANTHER" id="PTHR33053">
    <property type="entry name" value="PROTEIN, PUTATIVE-RELATED"/>
    <property type="match status" value="1"/>
</dbReference>
<dbReference type="Proteomes" id="UP001591681">
    <property type="component" value="Unassembled WGS sequence"/>
</dbReference>
<comment type="caution">
    <text evidence="2">The sequence shown here is derived from an EMBL/GenBank/DDBJ whole genome shotgun (WGS) entry which is preliminary data.</text>
</comment>
<feature type="compositionally biased region" description="Polar residues" evidence="1">
    <location>
        <begin position="65"/>
        <end position="78"/>
    </location>
</feature>
<dbReference type="AlphaFoldDB" id="A0ABD1JQN5"/>
<accession>A0ABD1JQN5</accession>
<protein>
    <recommendedName>
        <fullName evidence="4">Transposase</fullName>
    </recommendedName>
</protein>
<evidence type="ECO:0000313" key="3">
    <source>
        <dbReference type="Proteomes" id="UP001591681"/>
    </source>
</evidence>
<feature type="region of interest" description="Disordered" evidence="1">
    <location>
        <begin position="34"/>
        <end position="81"/>
    </location>
</feature>
<feature type="region of interest" description="Disordered" evidence="1">
    <location>
        <begin position="319"/>
        <end position="340"/>
    </location>
</feature>
<keyword evidence="3" id="KW-1185">Reference proteome</keyword>
<evidence type="ECO:0000256" key="1">
    <source>
        <dbReference type="SAM" id="MobiDB-lite"/>
    </source>
</evidence>